<dbReference type="EMBL" id="JAQQAF010000006">
    <property type="protein sequence ID" value="KAJ8478733.1"/>
    <property type="molecule type" value="Genomic_DNA"/>
</dbReference>
<evidence type="ECO:0000313" key="3">
    <source>
        <dbReference type="Proteomes" id="UP001222027"/>
    </source>
</evidence>
<evidence type="ECO:0000256" key="1">
    <source>
        <dbReference type="SAM" id="MobiDB-lite"/>
    </source>
</evidence>
<name>A0AAV8QPX5_ENSVE</name>
<evidence type="ECO:0000313" key="2">
    <source>
        <dbReference type="EMBL" id="KAJ8478733.1"/>
    </source>
</evidence>
<dbReference type="AlphaFoldDB" id="A0AAV8QPX5"/>
<comment type="caution">
    <text evidence="2">The sequence shown here is derived from an EMBL/GenBank/DDBJ whole genome shotgun (WGS) entry which is preliminary data.</text>
</comment>
<feature type="region of interest" description="Disordered" evidence="1">
    <location>
        <begin position="1"/>
        <end position="27"/>
    </location>
</feature>
<reference evidence="2 3" key="1">
    <citation type="submission" date="2022-12" db="EMBL/GenBank/DDBJ databases">
        <title>Chromosome-scale assembly of the Ensete ventricosum genome.</title>
        <authorList>
            <person name="Dussert Y."/>
            <person name="Stocks J."/>
            <person name="Wendawek A."/>
            <person name="Woldeyes F."/>
            <person name="Nichols R.A."/>
            <person name="Borrell J.S."/>
        </authorList>
    </citation>
    <scope>NUCLEOTIDE SEQUENCE [LARGE SCALE GENOMIC DNA]</scope>
    <source>
        <strain evidence="3">cv. Maze</strain>
        <tissue evidence="2">Seeds</tissue>
    </source>
</reference>
<organism evidence="2 3">
    <name type="scientific">Ensete ventricosum</name>
    <name type="common">Abyssinian banana</name>
    <name type="synonym">Musa ensete</name>
    <dbReference type="NCBI Taxonomy" id="4639"/>
    <lineage>
        <taxon>Eukaryota</taxon>
        <taxon>Viridiplantae</taxon>
        <taxon>Streptophyta</taxon>
        <taxon>Embryophyta</taxon>
        <taxon>Tracheophyta</taxon>
        <taxon>Spermatophyta</taxon>
        <taxon>Magnoliopsida</taxon>
        <taxon>Liliopsida</taxon>
        <taxon>Zingiberales</taxon>
        <taxon>Musaceae</taxon>
        <taxon>Ensete</taxon>
    </lineage>
</organism>
<feature type="compositionally biased region" description="Basic and acidic residues" evidence="1">
    <location>
        <begin position="1"/>
        <end position="15"/>
    </location>
</feature>
<keyword evidence="3" id="KW-1185">Reference proteome</keyword>
<dbReference type="Proteomes" id="UP001222027">
    <property type="component" value="Unassembled WGS sequence"/>
</dbReference>
<proteinExistence type="predicted"/>
<protein>
    <submittedName>
        <fullName evidence="2">Uncharacterized protein</fullName>
    </submittedName>
</protein>
<sequence length="95" mass="10573">MTVRDAIKGRHREEASGGGGGVVGTLREHDGGKEFEVDLLLLGQQNFRYSPKLTTLFPYLSHDWSNLRLQDVAPTVRRQVSTGLHNKPCNRSDSP</sequence>
<accession>A0AAV8QPX5</accession>
<gene>
    <name evidence="2" type="ORF">OPV22_022460</name>
</gene>